<sequence>MVVDDGSTDGSREILKEMEGEEITVLYHQRNRGKGAAVRTGLSVCRGEYIIIQDADLEYDPRDYRKLIHPILEGKATVVYGSRLTGEKRNLSFGFLLGNRILSLLTDILYNTSLSDMETGYKLFNRESLQGIT</sequence>
<dbReference type="Proteomes" id="UP000561271">
    <property type="component" value="Unassembled WGS sequence"/>
</dbReference>
<dbReference type="InterPro" id="IPR029044">
    <property type="entry name" value="Nucleotide-diphossugar_trans"/>
</dbReference>
<comment type="similarity">
    <text evidence="1">Belongs to the glycosyltransferase 2 family.</text>
</comment>
<dbReference type="Pfam" id="PF00535">
    <property type="entry name" value="Glycos_transf_2"/>
    <property type="match status" value="1"/>
</dbReference>
<feature type="non-terminal residue" evidence="3">
    <location>
        <position position="133"/>
    </location>
</feature>
<evidence type="ECO:0000256" key="1">
    <source>
        <dbReference type="ARBA" id="ARBA00006739"/>
    </source>
</evidence>
<evidence type="ECO:0000313" key="4">
    <source>
        <dbReference type="Proteomes" id="UP000561271"/>
    </source>
</evidence>
<proteinExistence type="inferred from homology"/>
<evidence type="ECO:0000259" key="2">
    <source>
        <dbReference type="Pfam" id="PF00535"/>
    </source>
</evidence>
<accession>A0A6V8Q0J1</accession>
<protein>
    <recommendedName>
        <fullName evidence="2">Glycosyltransferase 2-like domain-containing protein</fullName>
    </recommendedName>
</protein>
<dbReference type="PANTHER" id="PTHR48090:SF7">
    <property type="entry name" value="RFBJ PROTEIN"/>
    <property type="match status" value="1"/>
</dbReference>
<dbReference type="Gene3D" id="3.90.550.10">
    <property type="entry name" value="Spore Coat Polysaccharide Biosynthesis Protein SpsA, Chain A"/>
    <property type="match status" value="1"/>
</dbReference>
<dbReference type="CDD" id="cd04179">
    <property type="entry name" value="DPM_DPG-synthase_like"/>
    <property type="match status" value="1"/>
</dbReference>
<dbReference type="AlphaFoldDB" id="A0A6V8Q0J1"/>
<comment type="caution">
    <text evidence="3">The sequence shown here is derived from an EMBL/GenBank/DDBJ whole genome shotgun (WGS) entry which is preliminary data.</text>
</comment>
<reference evidence="3 4" key="1">
    <citation type="journal article" date="2020" name="Front. Microbiol.">
        <title>Single-cell genomics of novel Actinobacteria with the Wood-Ljungdahl pathway discovered in a serpentinizing system.</title>
        <authorList>
            <person name="Merino N."/>
            <person name="Kawai M."/>
            <person name="Boyd E.S."/>
            <person name="Colman D.R."/>
            <person name="McGlynn S.E."/>
            <person name="Nealson K.H."/>
            <person name="Kurokawa K."/>
            <person name="Hongoh Y."/>
        </authorList>
    </citation>
    <scope>NUCLEOTIDE SEQUENCE [LARGE SCALE GENOMIC DNA]</scope>
    <source>
        <strain evidence="3 4">S44</strain>
    </source>
</reference>
<gene>
    <name evidence="3" type="ORF">HKBW3S44_01942</name>
</gene>
<dbReference type="EMBL" id="BLSC01000454">
    <property type="protein sequence ID" value="GFP38262.1"/>
    <property type="molecule type" value="Genomic_DNA"/>
</dbReference>
<dbReference type="PANTHER" id="PTHR48090">
    <property type="entry name" value="UNDECAPRENYL-PHOSPHATE 4-DEOXY-4-FORMAMIDO-L-ARABINOSE TRANSFERASE-RELATED"/>
    <property type="match status" value="1"/>
</dbReference>
<name>A0A6V8Q0J1_9ACTN</name>
<dbReference type="SUPFAM" id="SSF53448">
    <property type="entry name" value="Nucleotide-diphospho-sugar transferases"/>
    <property type="match status" value="1"/>
</dbReference>
<evidence type="ECO:0000313" key="3">
    <source>
        <dbReference type="EMBL" id="GFP38262.1"/>
    </source>
</evidence>
<dbReference type="RefSeq" id="WP_246273464.1">
    <property type="nucleotide sequence ID" value="NZ_BLSC01000454.1"/>
</dbReference>
<feature type="domain" description="Glycosyltransferase 2-like" evidence="2">
    <location>
        <begin position="2"/>
        <end position="130"/>
    </location>
</feature>
<dbReference type="InterPro" id="IPR001173">
    <property type="entry name" value="Glyco_trans_2-like"/>
</dbReference>
<dbReference type="InterPro" id="IPR050256">
    <property type="entry name" value="Glycosyltransferase_2"/>
</dbReference>
<organism evidence="3 4">
    <name type="scientific">Candidatus Hakubella thermalkaliphila</name>
    <dbReference type="NCBI Taxonomy" id="2754717"/>
    <lineage>
        <taxon>Bacteria</taxon>
        <taxon>Bacillati</taxon>
        <taxon>Actinomycetota</taxon>
        <taxon>Actinomycetota incertae sedis</taxon>
        <taxon>Candidatus Hakubellales</taxon>
        <taxon>Candidatus Hakubellaceae</taxon>
        <taxon>Candidatus Hakubella</taxon>
    </lineage>
</organism>